<reference evidence="2" key="2">
    <citation type="journal article" date="2021" name="PeerJ">
        <title>Extensive microbial diversity within the chicken gut microbiome revealed by metagenomics and culture.</title>
        <authorList>
            <person name="Gilroy R."/>
            <person name="Ravi A."/>
            <person name="Getino M."/>
            <person name="Pursley I."/>
            <person name="Horton D.L."/>
            <person name="Alikhan N.F."/>
            <person name="Baker D."/>
            <person name="Gharbi K."/>
            <person name="Hall N."/>
            <person name="Watson M."/>
            <person name="Adriaenssens E.M."/>
            <person name="Foster-Nyarko E."/>
            <person name="Jarju S."/>
            <person name="Secka A."/>
            <person name="Antonio M."/>
            <person name="Oren A."/>
            <person name="Chaudhuri R.R."/>
            <person name="La Ragione R."/>
            <person name="Hildebrand F."/>
            <person name="Pallen M.J."/>
        </authorList>
    </citation>
    <scope>NUCLEOTIDE SEQUENCE</scope>
    <source>
        <strain evidence="2">B1-15692</strain>
    </source>
</reference>
<organism evidence="2 3">
    <name type="scientific">Candidatus Cryptobacteroides faecipullorum</name>
    <dbReference type="NCBI Taxonomy" id="2840764"/>
    <lineage>
        <taxon>Bacteria</taxon>
        <taxon>Pseudomonadati</taxon>
        <taxon>Bacteroidota</taxon>
        <taxon>Bacteroidia</taxon>
        <taxon>Bacteroidales</taxon>
        <taxon>Candidatus Cryptobacteroides</taxon>
    </lineage>
</organism>
<dbReference type="EMBL" id="JADIMH010000072">
    <property type="protein sequence ID" value="MBO8468127.1"/>
    <property type="molecule type" value="Genomic_DNA"/>
</dbReference>
<evidence type="ECO:0008006" key="4">
    <source>
        <dbReference type="Google" id="ProtNLM"/>
    </source>
</evidence>
<dbReference type="PROSITE" id="PS51257">
    <property type="entry name" value="PROKAR_LIPOPROTEIN"/>
    <property type="match status" value="1"/>
</dbReference>
<dbReference type="InterPro" id="IPR011250">
    <property type="entry name" value="OMP/PagP_B-barrel"/>
</dbReference>
<dbReference type="SUPFAM" id="SSF56925">
    <property type="entry name" value="OMPA-like"/>
    <property type="match status" value="1"/>
</dbReference>
<protein>
    <recommendedName>
        <fullName evidence="4">Outer membrane protein beta-barrel domain-containing protein</fullName>
    </recommendedName>
</protein>
<evidence type="ECO:0000256" key="1">
    <source>
        <dbReference type="SAM" id="SignalP"/>
    </source>
</evidence>
<name>A0A9D9I8V0_9BACT</name>
<sequence length="191" mass="21188">MKKVITTLMAAVFMSCCLSLTSNAQPRAVGLRIGATGFEVSYQHTLGKDFIEADAGMDFGYGGSGIKAAASYNFIFARPAWSDRGTWALYAGPGVAMGYVSDRTTYTILGYDGMREYPLKVHPADHGFMFALSGQVGLEYNFWFPLQLSVDIRPYFGFHVNDGYYSYGSKTGFYNYGLMGFIPTLSVRYRF</sequence>
<reference evidence="2" key="1">
    <citation type="submission" date="2020-10" db="EMBL/GenBank/DDBJ databases">
        <authorList>
            <person name="Gilroy R."/>
        </authorList>
    </citation>
    <scope>NUCLEOTIDE SEQUENCE</scope>
    <source>
        <strain evidence="2">B1-15692</strain>
    </source>
</reference>
<dbReference type="AlphaFoldDB" id="A0A9D9I8V0"/>
<keyword evidence="1" id="KW-0732">Signal</keyword>
<evidence type="ECO:0000313" key="2">
    <source>
        <dbReference type="EMBL" id="MBO8468127.1"/>
    </source>
</evidence>
<feature type="signal peptide" evidence="1">
    <location>
        <begin position="1"/>
        <end position="24"/>
    </location>
</feature>
<feature type="chain" id="PRO_5038891940" description="Outer membrane protein beta-barrel domain-containing protein" evidence="1">
    <location>
        <begin position="25"/>
        <end position="191"/>
    </location>
</feature>
<dbReference type="Proteomes" id="UP000823660">
    <property type="component" value="Unassembled WGS sequence"/>
</dbReference>
<accession>A0A9D9I8V0</accession>
<evidence type="ECO:0000313" key="3">
    <source>
        <dbReference type="Proteomes" id="UP000823660"/>
    </source>
</evidence>
<proteinExistence type="predicted"/>
<comment type="caution">
    <text evidence="2">The sequence shown here is derived from an EMBL/GenBank/DDBJ whole genome shotgun (WGS) entry which is preliminary data.</text>
</comment>
<gene>
    <name evidence="2" type="ORF">IAB99_10295</name>
</gene>